<dbReference type="EC" id="3.1.11.1" evidence="2 13"/>
<accession>A0A5Q2QF54</accession>
<dbReference type="FunFam" id="3.30.420.10:FF:000033">
    <property type="entry name" value="Exodeoxyribonuclease I"/>
    <property type="match status" value="1"/>
</dbReference>
<comment type="catalytic activity">
    <reaction evidence="1 13">
        <text>Exonucleolytic cleavage in the 3'- to 5'-direction to yield nucleoside 5'-phosphates.</text>
        <dbReference type="EC" id="3.1.11.1"/>
    </reaction>
</comment>
<dbReference type="RefSeq" id="WP_153713149.1">
    <property type="nucleotide sequence ID" value="NZ_CP045871.1"/>
</dbReference>
<evidence type="ECO:0000256" key="2">
    <source>
        <dbReference type="ARBA" id="ARBA00012108"/>
    </source>
</evidence>
<evidence type="ECO:0000256" key="11">
    <source>
        <dbReference type="ARBA" id="ARBA00023204"/>
    </source>
</evidence>
<dbReference type="GO" id="GO:0006281">
    <property type="term" value="P:DNA repair"/>
    <property type="evidence" value="ECO:0007669"/>
    <property type="project" value="UniProtKB-KW"/>
</dbReference>
<dbReference type="Pfam" id="PF00929">
    <property type="entry name" value="RNase_T"/>
    <property type="match status" value="1"/>
</dbReference>
<evidence type="ECO:0000256" key="10">
    <source>
        <dbReference type="ARBA" id="ARBA00023125"/>
    </source>
</evidence>
<dbReference type="KEGG" id="llp:GH975_03305"/>
<feature type="binding site" evidence="15">
    <location>
        <position position="179"/>
    </location>
    <ligand>
        <name>Mg(2+)</name>
        <dbReference type="ChEBI" id="CHEBI:18420"/>
        <label>2</label>
    </ligand>
</feature>
<dbReference type="Gene3D" id="3.30.1520.20">
    <property type="entry name" value="Exonuclease ExoI, domain 2"/>
    <property type="match status" value="1"/>
</dbReference>
<dbReference type="InterPro" id="IPR013620">
    <property type="entry name" value="Exonuc_1_SH3"/>
</dbReference>
<dbReference type="InterPro" id="IPR023607">
    <property type="entry name" value="Exodeoxyribonuclease_I"/>
</dbReference>
<dbReference type="OrthoDB" id="9763470at2"/>
<dbReference type="NCBIfam" id="NF008746">
    <property type="entry name" value="PRK11779.1"/>
    <property type="match status" value="1"/>
</dbReference>
<keyword evidence="19" id="KW-1185">Reference proteome</keyword>
<reference evidence="18 19" key="1">
    <citation type="submission" date="2019-11" db="EMBL/GenBank/DDBJ databases">
        <authorList>
            <person name="Khan S.A."/>
            <person name="Jeon C.O."/>
            <person name="Chun B.H."/>
        </authorList>
    </citation>
    <scope>NUCLEOTIDE SEQUENCE [LARGE SCALE GENOMIC DNA]</scope>
    <source>
        <strain evidence="18 19">IMCC 1097</strain>
    </source>
</reference>
<evidence type="ECO:0000256" key="14">
    <source>
        <dbReference type="PIRSR" id="PIRSR000977-1"/>
    </source>
</evidence>
<dbReference type="SUPFAM" id="SSF53098">
    <property type="entry name" value="Ribonuclease H-like"/>
    <property type="match status" value="1"/>
</dbReference>
<dbReference type="InterPro" id="IPR012337">
    <property type="entry name" value="RNaseH-like_sf"/>
</dbReference>
<proteinExistence type="predicted"/>
<keyword evidence="9 15" id="KW-0460">Magnesium</keyword>
<evidence type="ECO:0000313" key="19">
    <source>
        <dbReference type="Proteomes" id="UP000388235"/>
    </source>
</evidence>
<dbReference type="EMBL" id="CP045871">
    <property type="protein sequence ID" value="QGG79645.1"/>
    <property type="molecule type" value="Genomic_DNA"/>
</dbReference>
<dbReference type="PROSITE" id="PS51784">
    <property type="entry name" value="EXOI_SH3"/>
    <property type="match status" value="1"/>
</dbReference>
<feature type="binding site" evidence="15">
    <location>
        <position position="12"/>
    </location>
    <ligand>
        <name>Mg(2+)</name>
        <dbReference type="ChEBI" id="CHEBI:18420"/>
        <label>2</label>
    </ligand>
</feature>
<keyword evidence="7 13" id="KW-0378">Hydrolase</keyword>
<dbReference type="PROSITE" id="PS51785">
    <property type="entry name" value="EXOI_C"/>
    <property type="match status" value="1"/>
</dbReference>
<evidence type="ECO:0000256" key="3">
    <source>
        <dbReference type="ARBA" id="ARBA00019900"/>
    </source>
</evidence>
<keyword evidence="8 13" id="KW-0269">Exonuclease</keyword>
<protein>
    <recommendedName>
        <fullName evidence="3 13">Exodeoxyribonuclease I</fullName>
        <ecNumber evidence="2 13">3.1.11.1</ecNumber>
    </recommendedName>
</protein>
<dbReference type="Proteomes" id="UP000388235">
    <property type="component" value="Chromosome"/>
</dbReference>
<name>A0A5Q2QF54_9GAMM</name>
<comment type="subunit">
    <text evidence="12">Monomer. Interacts with ssb (via C-terminus); this interaction stimulates the exonuclease activity by recruiting the enzyme to its substrate.</text>
</comment>
<keyword evidence="5 15" id="KW-0479">Metal-binding</keyword>
<dbReference type="AlphaFoldDB" id="A0A5Q2QF54"/>
<gene>
    <name evidence="18" type="primary">sbcB</name>
    <name evidence="18" type="ORF">GH975_03305</name>
</gene>
<dbReference type="Gene3D" id="1.20.1280.70">
    <property type="entry name" value="Exonuclease ExoI, domain 3"/>
    <property type="match status" value="1"/>
</dbReference>
<evidence type="ECO:0000256" key="4">
    <source>
        <dbReference type="ARBA" id="ARBA00022722"/>
    </source>
</evidence>
<dbReference type="InterPro" id="IPR058561">
    <property type="entry name" value="Exonuc_1_C"/>
</dbReference>
<evidence type="ECO:0000256" key="8">
    <source>
        <dbReference type="ARBA" id="ARBA00022839"/>
    </source>
</evidence>
<keyword evidence="4 13" id="KW-0540">Nuclease</keyword>
<dbReference type="Gene3D" id="3.30.420.10">
    <property type="entry name" value="Ribonuclease H-like superfamily/Ribonuclease H"/>
    <property type="match status" value="1"/>
</dbReference>
<evidence type="ECO:0000256" key="5">
    <source>
        <dbReference type="ARBA" id="ARBA00022723"/>
    </source>
</evidence>
<dbReference type="Pfam" id="PF08411">
    <property type="entry name" value="ExoI_SH3"/>
    <property type="match status" value="1"/>
</dbReference>
<feature type="binding site" evidence="14">
    <location>
        <position position="158"/>
    </location>
    <ligand>
        <name>substrate</name>
    </ligand>
</feature>
<feature type="domain" description="ExoI C-terminal" evidence="17">
    <location>
        <begin position="357"/>
        <end position="477"/>
    </location>
</feature>
<dbReference type="PIRSF" id="PIRSF000977">
    <property type="entry name" value="Exodeoxyribonuclease_I"/>
    <property type="match status" value="1"/>
</dbReference>
<dbReference type="InterPro" id="IPR013520">
    <property type="entry name" value="Ribonucl_H"/>
</dbReference>
<feature type="domain" description="ExoI SH3-like" evidence="16">
    <location>
        <begin position="195"/>
        <end position="355"/>
    </location>
</feature>
<dbReference type="GO" id="GO:0003677">
    <property type="term" value="F:DNA binding"/>
    <property type="evidence" value="ECO:0007669"/>
    <property type="project" value="UniProtKB-KW"/>
</dbReference>
<keyword evidence="11 13" id="KW-0234">DNA repair</keyword>
<comment type="cofactor">
    <cofactor evidence="15">
        <name>Mg(2+)</name>
        <dbReference type="ChEBI" id="CHEBI:18420"/>
    </cofactor>
    <text evidence="15">Binds 2 Mg(2+) ions per monomer.</text>
</comment>
<dbReference type="InterPro" id="IPR036397">
    <property type="entry name" value="RNaseH_sf"/>
</dbReference>
<evidence type="ECO:0000313" key="18">
    <source>
        <dbReference type="EMBL" id="QGG79645.1"/>
    </source>
</evidence>
<dbReference type="GO" id="GO:0046872">
    <property type="term" value="F:metal ion binding"/>
    <property type="evidence" value="ECO:0007669"/>
    <property type="project" value="UniProtKB-KW"/>
</dbReference>
<sequence>MTDRRFVFYDYETTGLDPALDRPVQFAATVAGPDLAPLEDIEFKARLAGDVIPGPYATLVHGLTPQQLDTEGLPENEFAQRVLDVLGHGHQIVMGYNTAGFDDPFTQHLMWRNFQSPYGWQFENQSLRYDLLPIVRAAYVLAHDALVWPELDGAVSMKLDQLAPANGISHSNAHDALADTQATRALAAIVRTQAPTLWDACIAQADKKNVLSLLADAQSGVGVLLHIDGSFGRERGYAGLIYPLGASASNPNEWYCIDLGMDLSALETLDAEALRAALFTPRAERAADHPQVGLRRLRINRACALFPLEWLKDNPTALLLTGIDRGALMAQRARIRARDAAHWWTLAEAVFQHDLKPSTWADAQLYDGFVGRMDEAKMRQVRTASSDDLVSTPPEFEDARLRAMLPLYIARNFPDKLGPGDYKRWTRYRSQRWQLEGTRAMTVHSYQAQMQELAAQALAPEKMALLEQLEQWVLKHSPY</sequence>
<dbReference type="Pfam" id="PF26016">
    <property type="entry name" value="ExoI_C"/>
    <property type="match status" value="1"/>
</dbReference>
<evidence type="ECO:0000259" key="17">
    <source>
        <dbReference type="PROSITE" id="PS51785"/>
    </source>
</evidence>
<feature type="binding site" evidence="14">
    <location>
        <position position="12"/>
    </location>
    <ligand>
        <name>substrate</name>
    </ligand>
</feature>
<keyword evidence="10" id="KW-0238">DNA-binding</keyword>
<evidence type="ECO:0000256" key="15">
    <source>
        <dbReference type="PIRSR" id="PIRSR000977-2"/>
    </source>
</evidence>
<evidence type="ECO:0000259" key="16">
    <source>
        <dbReference type="PROSITE" id="PS51784"/>
    </source>
</evidence>
<evidence type="ECO:0000256" key="12">
    <source>
        <dbReference type="ARBA" id="ARBA00046792"/>
    </source>
</evidence>
<feature type="binding site" evidence="15">
    <location>
        <position position="10"/>
    </location>
    <ligand>
        <name>Mg(2+)</name>
        <dbReference type="ChEBI" id="CHEBI:18420"/>
        <label>1</label>
    </ligand>
</feature>
<dbReference type="SMART" id="SM00479">
    <property type="entry name" value="EXOIII"/>
    <property type="match status" value="1"/>
</dbReference>
<dbReference type="InterPro" id="IPR038649">
    <property type="entry name" value="EXOI_SH3_sf"/>
</dbReference>
<evidence type="ECO:0000256" key="9">
    <source>
        <dbReference type="ARBA" id="ARBA00022842"/>
    </source>
</evidence>
<evidence type="ECO:0000256" key="13">
    <source>
        <dbReference type="PIRNR" id="PIRNR000977"/>
    </source>
</evidence>
<dbReference type="InterPro" id="IPR034747">
    <property type="entry name" value="EXOI_SH3"/>
</dbReference>
<evidence type="ECO:0000256" key="1">
    <source>
        <dbReference type="ARBA" id="ARBA00000563"/>
    </source>
</evidence>
<evidence type="ECO:0000256" key="7">
    <source>
        <dbReference type="ARBA" id="ARBA00022801"/>
    </source>
</evidence>
<evidence type="ECO:0000256" key="6">
    <source>
        <dbReference type="ARBA" id="ARBA00022763"/>
    </source>
</evidence>
<dbReference type="GO" id="GO:0008310">
    <property type="term" value="F:single-stranded DNA 3'-5' DNA exonuclease activity"/>
    <property type="evidence" value="ECO:0007669"/>
    <property type="project" value="UniProtKB-EC"/>
</dbReference>
<organism evidence="18 19">
    <name type="scientific">Litorivicinus lipolyticus</name>
    <dbReference type="NCBI Taxonomy" id="418701"/>
    <lineage>
        <taxon>Bacteria</taxon>
        <taxon>Pseudomonadati</taxon>
        <taxon>Pseudomonadota</taxon>
        <taxon>Gammaproteobacteria</taxon>
        <taxon>Oceanospirillales</taxon>
        <taxon>Litorivicinaceae</taxon>
        <taxon>Litorivicinus</taxon>
    </lineage>
</organism>
<keyword evidence="6 13" id="KW-0227">DNA damage</keyword>